<feature type="transmembrane region" description="Helical" evidence="1">
    <location>
        <begin position="153"/>
        <end position="170"/>
    </location>
</feature>
<organism evidence="3 4">
    <name type="scientific">Aurantimicrobium minutum</name>
    <dbReference type="NCBI Taxonomy" id="708131"/>
    <lineage>
        <taxon>Bacteria</taxon>
        <taxon>Bacillati</taxon>
        <taxon>Actinomycetota</taxon>
        <taxon>Actinomycetes</taxon>
        <taxon>Micrococcales</taxon>
        <taxon>Microbacteriaceae</taxon>
        <taxon>Aurantimicrobium</taxon>
    </lineage>
</organism>
<feature type="transmembrane region" description="Helical" evidence="1">
    <location>
        <begin position="297"/>
        <end position="315"/>
    </location>
</feature>
<dbReference type="EMBL" id="AP017457">
    <property type="protein sequence ID" value="BAU98696.1"/>
    <property type="molecule type" value="Genomic_DNA"/>
</dbReference>
<feature type="transmembrane region" description="Helical" evidence="1">
    <location>
        <begin position="37"/>
        <end position="59"/>
    </location>
</feature>
<feature type="transmembrane region" description="Helical" evidence="1">
    <location>
        <begin position="191"/>
        <end position="211"/>
    </location>
</feature>
<dbReference type="PANTHER" id="PTHR37312">
    <property type="entry name" value="MEMBRANE-BOUND ACYLTRANSFERASE YKRP-RELATED"/>
    <property type="match status" value="1"/>
</dbReference>
<dbReference type="Proteomes" id="UP000243847">
    <property type="component" value="Chromosome sequence1"/>
</dbReference>
<feature type="transmembrane region" description="Helical" evidence="1">
    <location>
        <begin position="71"/>
        <end position="95"/>
    </location>
</feature>
<dbReference type="GO" id="GO:0016747">
    <property type="term" value="F:acyltransferase activity, transferring groups other than amino-acyl groups"/>
    <property type="evidence" value="ECO:0007669"/>
    <property type="project" value="InterPro"/>
</dbReference>
<dbReference type="GeneID" id="80451337"/>
<accession>A0A173LUV0</accession>
<reference evidence="3 4" key="1">
    <citation type="journal article" date="2016" name="Genome Announc.">
        <title>Complete Genome Sequence of Aurantimicrobium minutum Type Strain KNCT, a Planktonic Ultramicrobacterium Isolated from River Water.</title>
        <authorList>
            <person name="Nakai R."/>
            <person name="Fujisawa T."/>
            <person name="Nakamura Y."/>
            <person name="Nishide H."/>
            <person name="Uchiyama I."/>
            <person name="Baba T."/>
            <person name="Toyoda A."/>
            <person name="Fujiyama A."/>
            <person name="Naganuma T."/>
            <person name="Niki H."/>
        </authorList>
    </citation>
    <scope>NUCLEOTIDE SEQUENCE [LARGE SCALE GENOMIC DNA]</scope>
    <source>
        <strain evidence="3 4">KNC</strain>
    </source>
</reference>
<dbReference type="KEGG" id="amin:AUMI_11540"/>
<feature type="transmembrane region" description="Helical" evidence="1">
    <location>
        <begin position="130"/>
        <end position="147"/>
    </location>
</feature>
<dbReference type="AlphaFoldDB" id="A0A173LUV0"/>
<sequence>MSTQRVALWDNARFGAIALMVAGHTLTKMVGENDAAFTLYVFIYAFHVPVFVAVSGYFTKGTAPDDNRIRSVFTDILVPYLIFEVIWSVVLFLYNGNFRLDVTRASWTLWFLLALAIWRIILPYLVALKYPLLISIVISIAAGYFPIDQTFSAARVLGFLPFFVFGWQLRQWNLGERWMAICSQSVIRWRLAATAFMLAVAVAISLSVPFWREVQIRSFITYDAGYASFGYDQWWSGAVRLAAMVVAAGMIIAFLILIPREQTWFTQFGQATMYVYLLHTFVLYPSREYGVLDGERPFWYILLAVILSFGLTVALSTKPVVKLFKPLVQPNLNWLFVTSRDASR</sequence>
<dbReference type="RefSeq" id="WP_096380248.1">
    <property type="nucleotide sequence ID" value="NZ_AP017457.1"/>
</dbReference>
<feature type="transmembrane region" description="Helical" evidence="1">
    <location>
        <begin position="238"/>
        <end position="258"/>
    </location>
</feature>
<keyword evidence="1" id="KW-1133">Transmembrane helix</keyword>
<name>A0A173LUV0_9MICO</name>
<dbReference type="PANTHER" id="PTHR37312:SF1">
    <property type="entry name" value="MEMBRANE-BOUND ACYLTRANSFERASE YKRP-RELATED"/>
    <property type="match status" value="1"/>
</dbReference>
<dbReference type="InterPro" id="IPR052734">
    <property type="entry name" value="Nod_factor_acetyltransferase"/>
</dbReference>
<evidence type="ECO:0000259" key="2">
    <source>
        <dbReference type="Pfam" id="PF01757"/>
    </source>
</evidence>
<dbReference type="OrthoDB" id="6623990at2"/>
<dbReference type="Pfam" id="PF01757">
    <property type="entry name" value="Acyl_transf_3"/>
    <property type="match status" value="1"/>
</dbReference>
<dbReference type="InterPro" id="IPR002656">
    <property type="entry name" value="Acyl_transf_3_dom"/>
</dbReference>
<feature type="domain" description="Acyltransferase 3" evidence="2">
    <location>
        <begin position="9"/>
        <end position="316"/>
    </location>
</feature>
<keyword evidence="1" id="KW-0472">Membrane</keyword>
<proteinExistence type="predicted"/>
<evidence type="ECO:0000313" key="3">
    <source>
        <dbReference type="EMBL" id="BAU98696.1"/>
    </source>
</evidence>
<evidence type="ECO:0000256" key="1">
    <source>
        <dbReference type="SAM" id="Phobius"/>
    </source>
</evidence>
<evidence type="ECO:0000313" key="4">
    <source>
        <dbReference type="Proteomes" id="UP000243847"/>
    </source>
</evidence>
<keyword evidence="1" id="KW-0812">Transmembrane</keyword>
<protein>
    <submittedName>
        <fullName evidence="3">Putative membrane protein CrgA</fullName>
    </submittedName>
</protein>
<feature type="transmembrane region" description="Helical" evidence="1">
    <location>
        <begin position="12"/>
        <end position="31"/>
    </location>
</feature>
<gene>
    <name evidence="3" type="ORF">AUMI_11540</name>
</gene>
<feature type="transmembrane region" description="Helical" evidence="1">
    <location>
        <begin position="265"/>
        <end position="285"/>
    </location>
</feature>
<feature type="transmembrane region" description="Helical" evidence="1">
    <location>
        <begin position="107"/>
        <end position="125"/>
    </location>
</feature>